<name>A0A538TB31_UNCEI</name>
<dbReference type="AlphaFoldDB" id="A0A538TB31"/>
<evidence type="ECO:0000256" key="1">
    <source>
        <dbReference type="SAM" id="SignalP"/>
    </source>
</evidence>
<proteinExistence type="predicted"/>
<dbReference type="Proteomes" id="UP000317716">
    <property type="component" value="Unassembled WGS sequence"/>
</dbReference>
<evidence type="ECO:0000313" key="2">
    <source>
        <dbReference type="EMBL" id="TMQ60816.1"/>
    </source>
</evidence>
<evidence type="ECO:0000313" key="3">
    <source>
        <dbReference type="Proteomes" id="UP000317716"/>
    </source>
</evidence>
<sequence>MSRSALPNRRWIAVAVVLGTLAGTFARAATAPPKPTNLSYLYDAFDNSFPRPVARQLDPARWVRKIGHNPREAANVDENDQVRLPSTWWQPRVGFVPVTAEQMLAGPGPGHGPAPGRWQVTKAKTQGVTPGFFVKDASGKTFILKFDPPDHPEMASSADVIVSHLFWAAGYNVPDNAIVTFRAESLDVAPNASVTDASGRKQPMSREDLTRILGRVRPQPDGSYRAMSSRLLGGKNLGPFLYEGRRRDDPEDLIPHECRRELRGMWPMAAWLNHSDVRCANTLDMWVTEGGRSFVRHHLIDFGACIGSGSTAAHDYATGTEYYMDYSVATEQAVTLGLKSFAWESAVDPKLPTVGFIDADHFDPKTWRPDYPNPAFDERTDRDVRWGARIVTGFSDDMIRAAVGAGMLSDPRAADYLTGVLIQRRDLIAHAWSTAASVAVTPYHP</sequence>
<protein>
    <recommendedName>
        <fullName evidence="4">Aminoglycoside phosphotransferase domain-containing protein</fullName>
    </recommendedName>
</protein>
<dbReference type="EMBL" id="VBOS01000009">
    <property type="protein sequence ID" value="TMQ60816.1"/>
    <property type="molecule type" value="Genomic_DNA"/>
</dbReference>
<evidence type="ECO:0008006" key="4">
    <source>
        <dbReference type="Google" id="ProtNLM"/>
    </source>
</evidence>
<gene>
    <name evidence="2" type="ORF">E6K72_00250</name>
</gene>
<feature type="signal peptide" evidence="1">
    <location>
        <begin position="1"/>
        <end position="28"/>
    </location>
</feature>
<feature type="chain" id="PRO_5022210504" description="Aminoglycoside phosphotransferase domain-containing protein" evidence="1">
    <location>
        <begin position="29"/>
        <end position="445"/>
    </location>
</feature>
<keyword evidence="1" id="KW-0732">Signal</keyword>
<reference evidence="2 3" key="1">
    <citation type="journal article" date="2019" name="Nat. Microbiol.">
        <title>Mediterranean grassland soil C-N compound turnover is dependent on rainfall and depth, and is mediated by genomically divergent microorganisms.</title>
        <authorList>
            <person name="Diamond S."/>
            <person name="Andeer P.F."/>
            <person name="Li Z."/>
            <person name="Crits-Christoph A."/>
            <person name="Burstein D."/>
            <person name="Anantharaman K."/>
            <person name="Lane K.R."/>
            <person name="Thomas B.C."/>
            <person name="Pan C."/>
            <person name="Northen T.R."/>
            <person name="Banfield J.F."/>
        </authorList>
    </citation>
    <scope>NUCLEOTIDE SEQUENCE [LARGE SCALE GENOMIC DNA]</scope>
    <source>
        <strain evidence="2">WS_2</strain>
    </source>
</reference>
<organism evidence="2 3">
    <name type="scientific">Eiseniibacteriota bacterium</name>
    <dbReference type="NCBI Taxonomy" id="2212470"/>
    <lineage>
        <taxon>Bacteria</taxon>
        <taxon>Candidatus Eiseniibacteriota</taxon>
    </lineage>
</organism>
<accession>A0A538TB31</accession>
<comment type="caution">
    <text evidence="2">The sequence shown here is derived from an EMBL/GenBank/DDBJ whole genome shotgun (WGS) entry which is preliminary data.</text>
</comment>